<name>A0A316UQQ6_9BASI</name>
<dbReference type="InterPro" id="IPR023214">
    <property type="entry name" value="HAD_sf"/>
</dbReference>
<sequence>MLLVLDWDETLTSHDTLSLIPEQHNGGLKPYVQPYLDDLAEHTSTHPLGKDEDRTSLEQQLDWLASLSDVEGKSVQRVTEGGAFIGWDHTKLDDRLDQISFHPGVQTDLSSWLEQRRGITTNVLSVSWSKAFIQAGLRRAKLPTSAVYANDVEVDSETGKGTGKVIRKIATGTDKLREMGKMVDEAGKATMIVYAGDSNTDLPCLLAASVGIVVAPNEGSGVIKTIQRLGYGESLANGCEDFEARLRTRAPLATKPSDTDRQALLAKSRSDVWLVRVKDWVEGTRVLEAVERVELDQAAMERSAGVALA</sequence>
<dbReference type="STRING" id="1569628.A0A316UQQ6"/>
<dbReference type="Proteomes" id="UP000245884">
    <property type="component" value="Unassembled WGS sequence"/>
</dbReference>
<dbReference type="Pfam" id="PF12710">
    <property type="entry name" value="HAD"/>
    <property type="match status" value="1"/>
</dbReference>
<evidence type="ECO:0000313" key="1">
    <source>
        <dbReference type="EMBL" id="PWN27649.1"/>
    </source>
</evidence>
<dbReference type="SUPFAM" id="SSF56784">
    <property type="entry name" value="HAD-like"/>
    <property type="match status" value="1"/>
</dbReference>
<reference evidence="1 2" key="1">
    <citation type="journal article" date="2018" name="Mol. Biol. Evol.">
        <title>Broad Genomic Sampling Reveals a Smut Pathogenic Ancestry of the Fungal Clade Ustilaginomycotina.</title>
        <authorList>
            <person name="Kijpornyongpan T."/>
            <person name="Mondo S.J."/>
            <person name="Barry K."/>
            <person name="Sandor L."/>
            <person name="Lee J."/>
            <person name="Lipzen A."/>
            <person name="Pangilinan J."/>
            <person name="LaButti K."/>
            <person name="Hainaut M."/>
            <person name="Henrissat B."/>
            <person name="Grigoriev I.V."/>
            <person name="Spatafora J.W."/>
            <person name="Aime M.C."/>
        </authorList>
    </citation>
    <scope>NUCLEOTIDE SEQUENCE [LARGE SCALE GENOMIC DNA]</scope>
    <source>
        <strain evidence="1 2">MCA 5214</strain>
    </source>
</reference>
<keyword evidence="2" id="KW-1185">Reference proteome</keyword>
<dbReference type="PANTHER" id="PTHR28181">
    <property type="entry name" value="UPF0655 PROTEIN YCR015C"/>
    <property type="match status" value="1"/>
</dbReference>
<organism evidence="1 2">
    <name type="scientific">Jaminaea rosea</name>
    <dbReference type="NCBI Taxonomy" id="1569628"/>
    <lineage>
        <taxon>Eukaryota</taxon>
        <taxon>Fungi</taxon>
        <taxon>Dikarya</taxon>
        <taxon>Basidiomycota</taxon>
        <taxon>Ustilaginomycotina</taxon>
        <taxon>Exobasidiomycetes</taxon>
        <taxon>Microstromatales</taxon>
        <taxon>Microstromatales incertae sedis</taxon>
        <taxon>Jaminaea</taxon>
    </lineage>
</organism>
<dbReference type="PANTHER" id="PTHR28181:SF1">
    <property type="entry name" value="COLD TOLERANCE PROTEIN 1"/>
    <property type="match status" value="1"/>
</dbReference>
<dbReference type="InterPro" id="IPR050849">
    <property type="entry name" value="HAD-like_hydrolase_phosphatase"/>
</dbReference>
<evidence type="ECO:0000313" key="2">
    <source>
        <dbReference type="Proteomes" id="UP000245884"/>
    </source>
</evidence>
<accession>A0A316UQQ6</accession>
<dbReference type="Gene3D" id="3.40.50.1000">
    <property type="entry name" value="HAD superfamily/HAD-like"/>
    <property type="match status" value="1"/>
</dbReference>
<evidence type="ECO:0008006" key="3">
    <source>
        <dbReference type="Google" id="ProtNLM"/>
    </source>
</evidence>
<proteinExistence type="predicted"/>
<dbReference type="GeneID" id="37027931"/>
<dbReference type="EMBL" id="KZ819667">
    <property type="protein sequence ID" value="PWN27649.1"/>
    <property type="molecule type" value="Genomic_DNA"/>
</dbReference>
<protein>
    <recommendedName>
        <fullName evidence="3">HAD-like protein</fullName>
    </recommendedName>
</protein>
<gene>
    <name evidence="1" type="ORF">BDZ90DRAFT_232068</name>
</gene>
<dbReference type="OrthoDB" id="10255128at2759"/>
<dbReference type="AlphaFoldDB" id="A0A316UQQ6"/>
<dbReference type="RefSeq" id="XP_025362261.1">
    <property type="nucleotide sequence ID" value="XM_025506108.1"/>
</dbReference>
<dbReference type="InterPro" id="IPR036412">
    <property type="entry name" value="HAD-like_sf"/>
</dbReference>